<dbReference type="InterPro" id="IPR010982">
    <property type="entry name" value="Lambda_DNA-bd_dom_sf"/>
</dbReference>
<protein>
    <submittedName>
        <fullName evidence="3">DNA-binding protein</fullName>
    </submittedName>
</protein>
<evidence type="ECO:0000313" key="4">
    <source>
        <dbReference type="Proteomes" id="UP000029736"/>
    </source>
</evidence>
<dbReference type="OrthoDB" id="833147at2"/>
<organism evidence="3 4">
    <name type="scientific">Phaeodactylibacter xiamenensis</name>
    <dbReference type="NCBI Taxonomy" id="1524460"/>
    <lineage>
        <taxon>Bacteria</taxon>
        <taxon>Pseudomonadati</taxon>
        <taxon>Bacteroidota</taxon>
        <taxon>Saprospiria</taxon>
        <taxon>Saprospirales</taxon>
        <taxon>Haliscomenobacteraceae</taxon>
        <taxon>Phaeodactylibacter</taxon>
    </lineage>
</organism>
<keyword evidence="4" id="KW-1185">Reference proteome</keyword>
<evidence type="ECO:0000313" key="3">
    <source>
        <dbReference type="EMBL" id="KGE88933.1"/>
    </source>
</evidence>
<dbReference type="EMBL" id="JPOS01000013">
    <property type="protein sequence ID" value="KGE88933.1"/>
    <property type="molecule type" value="Genomic_DNA"/>
</dbReference>
<dbReference type="Pfam" id="PF06114">
    <property type="entry name" value="Peptidase_M78"/>
    <property type="match status" value="1"/>
</dbReference>
<gene>
    <name evidence="3" type="ORF">IX84_05970</name>
</gene>
<reference evidence="3 4" key="1">
    <citation type="journal article" date="2014" name="Int. J. Syst. Evol. Microbiol.">
        <title>Phaeodactylibacter xiamenensis gen. nov., sp. nov., a member of the family Saprospiraceae isolated from the marine alga Phaeodactylum tricornutum.</title>
        <authorList>
            <person name="Chen Z.Jr."/>
            <person name="Lei X."/>
            <person name="Lai Q."/>
            <person name="Li Y."/>
            <person name="Zhang B."/>
            <person name="Zhang J."/>
            <person name="Zhang H."/>
            <person name="Yang L."/>
            <person name="Zheng W."/>
            <person name="Tian Y."/>
            <person name="Yu Z."/>
            <person name="Xu H.Jr."/>
            <person name="Zheng T."/>
        </authorList>
    </citation>
    <scope>NUCLEOTIDE SEQUENCE [LARGE SCALE GENOMIC DNA]</scope>
    <source>
        <strain evidence="3 4">KD52</strain>
    </source>
</reference>
<dbReference type="AlphaFoldDB" id="A0A098SBA0"/>
<dbReference type="GO" id="GO:0003677">
    <property type="term" value="F:DNA binding"/>
    <property type="evidence" value="ECO:0007669"/>
    <property type="project" value="UniProtKB-KW"/>
</dbReference>
<dbReference type="SMART" id="SM00530">
    <property type="entry name" value="HTH_XRE"/>
    <property type="match status" value="1"/>
</dbReference>
<sequence length="498" mass="57635">MSSKTQNERILFGLKVKQLRQSKGFSFAELSRESKLSVSYLNEIEKGKKYPKPDKIETLAVALGVPRADLTSFELSKSMAPVGELLQSNFLNELPLDLFGIELSKVVEIIANAPVRVGAFISTLLELSRNYALKEENFYFGALRAYLELHNNYFEDLEEEVGRFIKLYEIPEARPIPEATLRQILEDRFHYEIVENGLDPYPELKPLRSVFISKDKKLLLNRKLSPMQRAFQFGKELGFEVLQLKERASTSSLLKGRVFEEVINHSKAIYFSVALHIPHDPVIADMRAFFAQPKWDGEAFLSIMKKYEATPEMFYHRLTNILPRFFEMGKLFFLRFLHDPEEDIFEIDKELHLSRRHHPHGNGLFEHYCRRWVALSLLKDLFQMQREGKYVDNIVRAQRSRYMGTADEYFCLTIARPAYPSPDQNVSVTIGILITPEVKKRIAFLEDPAIQFREVNKTCERCPVPDCAERAAAPKVVTRRENLKQIQARLQDLEGAAH</sequence>
<dbReference type="CDD" id="cd00093">
    <property type="entry name" value="HTH_XRE"/>
    <property type="match status" value="1"/>
</dbReference>
<evidence type="ECO:0000259" key="2">
    <source>
        <dbReference type="PROSITE" id="PS50943"/>
    </source>
</evidence>
<dbReference type="STRING" id="1524460.IX84_05970"/>
<dbReference type="InterPro" id="IPR001387">
    <property type="entry name" value="Cro/C1-type_HTH"/>
</dbReference>
<evidence type="ECO:0000256" key="1">
    <source>
        <dbReference type="ARBA" id="ARBA00007227"/>
    </source>
</evidence>
<dbReference type="InterPro" id="IPR010359">
    <property type="entry name" value="IrrE_HExxH"/>
</dbReference>
<keyword evidence="3" id="KW-0238">DNA-binding</keyword>
<comment type="similarity">
    <text evidence="1">Belongs to the short-chain fatty acyl-CoA assimilation regulator (ScfR) family.</text>
</comment>
<dbReference type="Pfam" id="PF13560">
    <property type="entry name" value="HTH_31"/>
    <property type="match status" value="1"/>
</dbReference>
<accession>A0A098SBA0</accession>
<dbReference type="SUPFAM" id="SSF47413">
    <property type="entry name" value="lambda repressor-like DNA-binding domains"/>
    <property type="match status" value="1"/>
</dbReference>
<proteinExistence type="inferred from homology"/>
<feature type="domain" description="HTH cro/C1-type" evidence="2">
    <location>
        <begin position="16"/>
        <end position="70"/>
    </location>
</feature>
<dbReference type="PROSITE" id="PS50943">
    <property type="entry name" value="HTH_CROC1"/>
    <property type="match status" value="1"/>
</dbReference>
<dbReference type="Proteomes" id="UP000029736">
    <property type="component" value="Unassembled WGS sequence"/>
</dbReference>
<dbReference type="Gene3D" id="1.10.260.40">
    <property type="entry name" value="lambda repressor-like DNA-binding domains"/>
    <property type="match status" value="1"/>
</dbReference>
<comment type="caution">
    <text evidence="3">The sequence shown here is derived from an EMBL/GenBank/DDBJ whole genome shotgun (WGS) entry which is preliminary data.</text>
</comment>
<name>A0A098SBA0_9BACT</name>